<keyword evidence="6 7" id="KW-0472">Membrane</keyword>
<comment type="subcellular location">
    <subcellularLocation>
        <location evidence="1 7">Endoplasmic reticulum membrane</location>
        <topology evidence="1 7">Multi-pass membrane protein</topology>
    </subcellularLocation>
</comment>
<evidence type="ECO:0000313" key="8">
    <source>
        <dbReference type="EMBL" id="KAL0085156.1"/>
    </source>
</evidence>
<comment type="similarity">
    <text evidence="2 7">Belongs to the DPM2 family.</text>
</comment>
<evidence type="ECO:0000313" key="9">
    <source>
        <dbReference type="Proteomes" id="UP001448207"/>
    </source>
</evidence>
<keyword evidence="9" id="KW-1185">Reference proteome</keyword>
<keyword evidence="5 7" id="KW-1133">Transmembrane helix</keyword>
<evidence type="ECO:0000256" key="2">
    <source>
        <dbReference type="ARBA" id="ARBA00005478"/>
    </source>
</evidence>
<dbReference type="PANTHER" id="PTHR15039:SF11">
    <property type="entry name" value="DOLICHOL PHOSPHATE-MANNOSE BIOSYNTHESIS REGULATORY PROTEIN"/>
    <property type="match status" value="1"/>
</dbReference>
<dbReference type="Pfam" id="PF07297">
    <property type="entry name" value="DPM2"/>
    <property type="match status" value="1"/>
</dbReference>
<keyword evidence="3 7" id="KW-0812">Transmembrane</keyword>
<comment type="pathway">
    <text evidence="7">Protein modification; protein glycosylation.</text>
</comment>
<dbReference type="EMBL" id="JBCLYO010000011">
    <property type="protein sequence ID" value="KAL0085156.1"/>
    <property type="molecule type" value="Genomic_DNA"/>
</dbReference>
<reference evidence="8 9" key="1">
    <citation type="submission" date="2024-04" db="EMBL/GenBank/DDBJ databases">
        <title>Symmetric and asymmetric DNA N6-adenine methylation regulates different biological responses in Mucorales.</title>
        <authorList>
            <consortium name="Lawrence Berkeley National Laboratory"/>
            <person name="Lax C."/>
            <person name="Mondo S.J."/>
            <person name="Osorio-Concepcion M."/>
            <person name="Muszewska A."/>
            <person name="Corrochano-Luque M."/>
            <person name="Gutierrez G."/>
            <person name="Riley R."/>
            <person name="Lipzen A."/>
            <person name="Guo J."/>
            <person name="Hundley H."/>
            <person name="Amirebrahimi M."/>
            <person name="Ng V."/>
            <person name="Lorenzo-Gutierrez D."/>
            <person name="Binder U."/>
            <person name="Yang J."/>
            <person name="Song Y."/>
            <person name="Canovas D."/>
            <person name="Navarro E."/>
            <person name="Freitag M."/>
            <person name="Gabaldon T."/>
            <person name="Grigoriev I.V."/>
            <person name="Corrochano L.M."/>
            <person name="Nicolas F.E."/>
            <person name="Garre V."/>
        </authorList>
    </citation>
    <scope>NUCLEOTIDE SEQUENCE [LARGE SCALE GENOMIC DNA]</scope>
    <source>
        <strain evidence="8 9">L51</strain>
    </source>
</reference>
<comment type="function">
    <text evidence="7">Regulatory subunit of the dolichol-phosphate mannose (DPM) synthase complex; essential for the ER localization.</text>
</comment>
<gene>
    <name evidence="8" type="ORF">J3Q64DRAFT_1849483</name>
</gene>
<keyword evidence="4 7" id="KW-0256">Endoplasmic reticulum</keyword>
<protein>
    <recommendedName>
        <fullName evidence="7">Dolichol phosphate-mannose biosynthesis regulatory protein</fullName>
    </recommendedName>
</protein>
<evidence type="ECO:0000256" key="3">
    <source>
        <dbReference type="ARBA" id="ARBA00022692"/>
    </source>
</evidence>
<evidence type="ECO:0000256" key="1">
    <source>
        <dbReference type="ARBA" id="ARBA00004477"/>
    </source>
</evidence>
<name>A0ABR3AZZ4_PHYBL</name>
<dbReference type="PANTHER" id="PTHR15039">
    <property type="entry name" value="DOLICHOL PHOSPHATE-MANNOSE BIOSYNTHESIS REGULATORY PROTEIN"/>
    <property type="match status" value="1"/>
</dbReference>
<accession>A0ABR3AZZ4</accession>
<proteinExistence type="inferred from homology"/>
<evidence type="ECO:0000256" key="6">
    <source>
        <dbReference type="ARBA" id="ARBA00023136"/>
    </source>
</evidence>
<sequence length="216" mass="24175">MPSNAHYVESLPPSPTIETNIRPSMCPQCYHQIDSTQPPHTSFLCCVFWRSSELPWKCTECGYIQKQTQASGNNNIKAVDSGYDTPVKDESSPQYVPMHAPTPAWVARTGWTPQPDINTVINRGLCTSCDSYGTGTDKAVGAVAFFASVAIFTYYTIWSLLMPFVDEGHPLRNYFLPWEYAIRIPLIILIVGLTVIFTFLGLVMVKSKNKQDKKAK</sequence>
<feature type="transmembrane region" description="Helical" evidence="7">
    <location>
        <begin position="181"/>
        <end position="205"/>
    </location>
</feature>
<feature type="transmembrane region" description="Helical" evidence="7">
    <location>
        <begin position="140"/>
        <end position="161"/>
    </location>
</feature>
<dbReference type="InterPro" id="IPR009914">
    <property type="entry name" value="DPM2"/>
</dbReference>
<organism evidence="8 9">
    <name type="scientific">Phycomyces blakesleeanus</name>
    <dbReference type="NCBI Taxonomy" id="4837"/>
    <lineage>
        <taxon>Eukaryota</taxon>
        <taxon>Fungi</taxon>
        <taxon>Fungi incertae sedis</taxon>
        <taxon>Mucoromycota</taxon>
        <taxon>Mucoromycotina</taxon>
        <taxon>Mucoromycetes</taxon>
        <taxon>Mucorales</taxon>
        <taxon>Phycomycetaceae</taxon>
        <taxon>Phycomyces</taxon>
    </lineage>
</organism>
<dbReference type="Proteomes" id="UP001448207">
    <property type="component" value="Unassembled WGS sequence"/>
</dbReference>
<comment type="caution">
    <text evidence="8">The sequence shown here is derived from an EMBL/GenBank/DDBJ whole genome shotgun (WGS) entry which is preliminary data.</text>
</comment>
<comment type="subunit">
    <text evidence="7">Component of the dolichol-phosphate mannose (DPM) synthase complex.</text>
</comment>
<evidence type="ECO:0000256" key="4">
    <source>
        <dbReference type="ARBA" id="ARBA00022824"/>
    </source>
</evidence>
<evidence type="ECO:0000256" key="7">
    <source>
        <dbReference type="RuleBase" id="RU365084"/>
    </source>
</evidence>
<evidence type="ECO:0000256" key="5">
    <source>
        <dbReference type="ARBA" id="ARBA00022989"/>
    </source>
</evidence>